<dbReference type="InterPro" id="IPR003795">
    <property type="entry name" value="DUF192"/>
</dbReference>
<evidence type="ECO:0000313" key="1">
    <source>
        <dbReference type="EMBL" id="SUO92596.1"/>
    </source>
</evidence>
<organism evidence="1 2">
    <name type="scientific">Suttonella indologenes</name>
    <dbReference type="NCBI Taxonomy" id="13276"/>
    <lineage>
        <taxon>Bacteria</taxon>
        <taxon>Pseudomonadati</taxon>
        <taxon>Pseudomonadota</taxon>
        <taxon>Gammaproteobacteria</taxon>
        <taxon>Cardiobacteriales</taxon>
        <taxon>Cardiobacteriaceae</taxon>
        <taxon>Suttonella</taxon>
    </lineage>
</organism>
<dbReference type="AlphaFoldDB" id="A0A380MKS0"/>
<dbReference type="Proteomes" id="UP000254575">
    <property type="component" value="Unassembled WGS sequence"/>
</dbReference>
<gene>
    <name evidence="1" type="ORF">NCTC10717_00637</name>
</gene>
<evidence type="ECO:0000313" key="2">
    <source>
        <dbReference type="Proteomes" id="UP000254575"/>
    </source>
</evidence>
<dbReference type="RefSeq" id="WP_115217913.1">
    <property type="nucleotide sequence ID" value="NZ_UHIA01000003.1"/>
</dbReference>
<dbReference type="Pfam" id="PF02643">
    <property type="entry name" value="DUF192"/>
    <property type="match status" value="1"/>
</dbReference>
<dbReference type="InterPro" id="IPR038695">
    <property type="entry name" value="Saro_0823-like_sf"/>
</dbReference>
<keyword evidence="2" id="KW-1185">Reference proteome</keyword>
<dbReference type="PANTHER" id="PTHR37953:SF1">
    <property type="entry name" value="UPF0127 PROTEIN MJ1496"/>
    <property type="match status" value="1"/>
</dbReference>
<proteinExistence type="predicted"/>
<accession>A0A380MKS0</accession>
<dbReference type="OrthoDB" id="5526466at2"/>
<dbReference type="PANTHER" id="PTHR37953">
    <property type="entry name" value="UPF0127 PROTEIN MJ1496"/>
    <property type="match status" value="1"/>
</dbReference>
<reference evidence="1 2" key="1">
    <citation type="submission" date="2018-06" db="EMBL/GenBank/DDBJ databases">
        <authorList>
            <consortium name="Pathogen Informatics"/>
            <person name="Doyle S."/>
        </authorList>
    </citation>
    <scope>NUCLEOTIDE SEQUENCE [LARGE SCALE GENOMIC DNA]</scope>
    <source>
        <strain evidence="1 2">NCTC10717</strain>
    </source>
</reference>
<name>A0A380MKS0_9GAMM</name>
<protein>
    <submittedName>
        <fullName evidence="1">Uncharacterized ACR, COG1430</fullName>
    </submittedName>
</protein>
<dbReference type="Gene3D" id="2.60.120.1140">
    <property type="entry name" value="Protein of unknown function DUF192"/>
    <property type="match status" value="1"/>
</dbReference>
<sequence length="152" mass="17408">MPTFLPYRGAVILLTILLGCFRSLIAQPPQALIIDEAERIWQVAIAADTPSRNRGLMHRPWLAPWQGMLFLFPRPNDTSFWMKNTITALDIRFYDAQGVLLVRYSHAQPCLHQPCPTYPSFGKALYVLETRSNSWIGGHIRILSLPEHLEPR</sequence>
<dbReference type="EMBL" id="UHIA01000003">
    <property type="protein sequence ID" value="SUO92596.1"/>
    <property type="molecule type" value="Genomic_DNA"/>
</dbReference>